<comment type="catalytic activity">
    <reaction evidence="4">
        <text>uridine(13) in tRNA = pseudouridine(13) in tRNA</text>
        <dbReference type="Rhea" id="RHEA:42540"/>
        <dbReference type="Rhea" id="RHEA-COMP:10105"/>
        <dbReference type="Rhea" id="RHEA-COMP:10106"/>
        <dbReference type="ChEBI" id="CHEBI:65314"/>
        <dbReference type="ChEBI" id="CHEBI:65315"/>
        <dbReference type="EC" id="5.4.99.27"/>
    </reaction>
</comment>
<dbReference type="Pfam" id="PF01142">
    <property type="entry name" value="TruD"/>
    <property type="match status" value="1"/>
</dbReference>
<sequence>MREAHPRERATGVDYYVSDADGVGGRLRVAPEDFRVRERERMDPEPLDAHEGSYPFLLLRATLRGWDTNDFASALSNAMSASRERVSWAGTKDKHAVTTQLFTVRDADPEEIPALDGAEIEVLGRVGRDLSFGDLAGNEFAIRVRETEGDPDPITRDLRAFAAGADPAEEETADEGAGDSDGNGGSDDTAVQIAVPNYFGHQRFGSRRPITHEVGLAAVRGDWRGAVLAYCGNPYDTEPEDSQRAREVVEDQADADSPDWSAALDAMPGRLRYERSMLHRLDDGADWREALEAVPSNLQRLFVNAAQSYVFNRVLSERLRRGLPFARPVEGDVVAFVERDTAFPKPDMDRLQRATAGRVDTLARHCERGRAFVTAPLVGTETELSDGEPGEIEREILRELAVDPGDFELPGEFASSGTRRAVLLPTELTVSEDEGDPVFEFALPSGSYATSVLREYMKRDPERL</sequence>
<feature type="region of interest" description="Disordered" evidence="5">
    <location>
        <begin position="164"/>
        <end position="190"/>
    </location>
</feature>
<evidence type="ECO:0000313" key="8">
    <source>
        <dbReference type="Proteomes" id="UP001596443"/>
    </source>
</evidence>
<dbReference type="HAMAP" id="MF_01082">
    <property type="entry name" value="TruD"/>
    <property type="match status" value="1"/>
</dbReference>
<comment type="caution">
    <text evidence="7">The sequence shown here is derived from an EMBL/GenBank/DDBJ whole genome shotgun (WGS) entry which is preliminary data.</text>
</comment>
<evidence type="ECO:0000313" key="7">
    <source>
        <dbReference type="EMBL" id="MFC6787232.1"/>
    </source>
</evidence>
<dbReference type="PANTHER" id="PTHR13326:SF21">
    <property type="entry name" value="PSEUDOURIDYLATE SYNTHASE PUS7L"/>
    <property type="match status" value="1"/>
</dbReference>
<gene>
    <name evidence="4 7" type="primary">truD</name>
    <name evidence="7" type="ORF">ACFQFD_14880</name>
</gene>
<dbReference type="GO" id="GO:0160150">
    <property type="term" value="F:tRNA pseudouridine(13) synthase activity"/>
    <property type="evidence" value="ECO:0007669"/>
    <property type="project" value="UniProtKB-EC"/>
</dbReference>
<dbReference type="SUPFAM" id="SSF55120">
    <property type="entry name" value="Pseudouridine synthase"/>
    <property type="match status" value="1"/>
</dbReference>
<dbReference type="InterPro" id="IPR011760">
    <property type="entry name" value="PsdUridine_synth_TruD_insert"/>
</dbReference>
<reference evidence="7 8" key="1">
    <citation type="journal article" date="2019" name="Int. J. Syst. Evol. Microbiol.">
        <title>The Global Catalogue of Microorganisms (GCM) 10K type strain sequencing project: providing services to taxonomists for standard genome sequencing and annotation.</title>
        <authorList>
            <consortium name="The Broad Institute Genomics Platform"/>
            <consortium name="The Broad Institute Genome Sequencing Center for Infectious Disease"/>
            <person name="Wu L."/>
            <person name="Ma J."/>
        </authorList>
    </citation>
    <scope>NUCLEOTIDE SEQUENCE [LARGE SCALE GENOMIC DNA]</scope>
    <source>
        <strain evidence="7 8">SYNS20</strain>
    </source>
</reference>
<dbReference type="Gene3D" id="1.10.1510.30">
    <property type="match status" value="1"/>
</dbReference>
<accession>A0ABD5TCR3</accession>
<feature type="active site" description="Nucleophile" evidence="4">
    <location>
        <position position="93"/>
    </location>
</feature>
<evidence type="ECO:0000256" key="4">
    <source>
        <dbReference type="HAMAP-Rule" id="MF_01082"/>
    </source>
</evidence>
<name>A0ABD5TCR3_9EURY</name>
<dbReference type="GO" id="GO:0031119">
    <property type="term" value="P:tRNA pseudouridine synthesis"/>
    <property type="evidence" value="ECO:0007669"/>
    <property type="project" value="UniProtKB-UniRule"/>
</dbReference>
<dbReference type="AlphaFoldDB" id="A0ABD5TCR3"/>
<dbReference type="PANTHER" id="PTHR13326">
    <property type="entry name" value="TRNA PSEUDOURIDINE SYNTHASE D"/>
    <property type="match status" value="1"/>
</dbReference>
<evidence type="ECO:0000259" key="6">
    <source>
        <dbReference type="PROSITE" id="PS50984"/>
    </source>
</evidence>
<evidence type="ECO:0000256" key="2">
    <source>
        <dbReference type="ARBA" id="ARBA00022694"/>
    </source>
</evidence>
<keyword evidence="8" id="KW-1185">Reference proteome</keyword>
<dbReference type="Proteomes" id="UP001596443">
    <property type="component" value="Unassembled WGS sequence"/>
</dbReference>
<dbReference type="PIRSF" id="PIRSF037016">
    <property type="entry name" value="Pseudouridin_synth_euk_prd"/>
    <property type="match status" value="1"/>
</dbReference>
<dbReference type="GeneID" id="81210347"/>
<evidence type="ECO:0000256" key="5">
    <source>
        <dbReference type="SAM" id="MobiDB-lite"/>
    </source>
</evidence>
<evidence type="ECO:0000256" key="1">
    <source>
        <dbReference type="ARBA" id="ARBA00007953"/>
    </source>
</evidence>
<protein>
    <recommendedName>
        <fullName evidence="4">Probable tRNA pseudouridine synthase D</fullName>
        <ecNumber evidence="4">5.4.99.27</ecNumber>
    </recommendedName>
    <alternativeName>
        <fullName evidence="4">tRNA pseudouridine(13) synthase</fullName>
    </alternativeName>
    <alternativeName>
        <fullName evidence="4">tRNA pseudouridylate synthase D</fullName>
    </alternativeName>
    <alternativeName>
        <fullName evidence="4">tRNA-uridine isomerase D</fullName>
    </alternativeName>
</protein>
<dbReference type="InterPro" id="IPR020119">
    <property type="entry name" value="PsdUridine_synth_TruD_CS"/>
</dbReference>
<dbReference type="NCBIfam" id="NF002158">
    <property type="entry name" value="PRK00984.2-3"/>
    <property type="match status" value="1"/>
</dbReference>
<comment type="function">
    <text evidence="4">Could be responsible for synthesis of pseudouridine from uracil-13 in transfer RNAs.</text>
</comment>
<comment type="similarity">
    <text evidence="1 4">Belongs to the pseudouridine synthase TruD family.</text>
</comment>
<keyword evidence="3 4" id="KW-0413">Isomerase</keyword>
<proteinExistence type="inferred from homology"/>
<dbReference type="Gene3D" id="3.30.2350.20">
    <property type="entry name" value="TruD, catalytic domain"/>
    <property type="match status" value="1"/>
</dbReference>
<organism evidence="7 8">
    <name type="scientific">Halobaculum halobium</name>
    <dbReference type="NCBI Taxonomy" id="3032281"/>
    <lineage>
        <taxon>Archaea</taxon>
        <taxon>Methanobacteriati</taxon>
        <taxon>Methanobacteriota</taxon>
        <taxon>Stenosarchaea group</taxon>
        <taxon>Halobacteria</taxon>
        <taxon>Halobacteriales</taxon>
        <taxon>Haloferacaceae</taxon>
        <taxon>Halobaculum</taxon>
    </lineage>
</organism>
<keyword evidence="2 4" id="KW-0819">tRNA processing</keyword>
<evidence type="ECO:0000256" key="3">
    <source>
        <dbReference type="ARBA" id="ARBA00023235"/>
    </source>
</evidence>
<feature type="domain" description="TRUD" evidence="6">
    <location>
        <begin position="194"/>
        <end position="424"/>
    </location>
</feature>
<dbReference type="EMBL" id="JBHSWX010000012">
    <property type="protein sequence ID" value="MFC6787232.1"/>
    <property type="molecule type" value="Genomic_DNA"/>
</dbReference>
<dbReference type="InterPro" id="IPR042214">
    <property type="entry name" value="TruD_catalytic"/>
</dbReference>
<feature type="compositionally biased region" description="Acidic residues" evidence="5">
    <location>
        <begin position="167"/>
        <end position="178"/>
    </location>
</feature>
<dbReference type="EC" id="5.4.99.27" evidence="4"/>
<dbReference type="InterPro" id="IPR020103">
    <property type="entry name" value="PsdUridine_synth_cat_dom_sf"/>
</dbReference>
<dbReference type="PROSITE" id="PS01268">
    <property type="entry name" value="UPF0024"/>
    <property type="match status" value="1"/>
</dbReference>
<dbReference type="RefSeq" id="WP_284061407.1">
    <property type="nucleotide sequence ID" value="NZ_CP126158.1"/>
</dbReference>
<dbReference type="InterPro" id="IPR001656">
    <property type="entry name" value="PsdUridine_synth_TruD"/>
</dbReference>
<dbReference type="PROSITE" id="PS50984">
    <property type="entry name" value="TRUD"/>
    <property type="match status" value="1"/>
</dbReference>
<dbReference type="Gene3D" id="3.30.70.3160">
    <property type="match status" value="1"/>
</dbReference>